<dbReference type="Pfam" id="PF16177">
    <property type="entry name" value="ACAS_N"/>
    <property type="match status" value="1"/>
</dbReference>
<dbReference type="Gene3D" id="3.40.50.12780">
    <property type="entry name" value="N-terminal domain of ligase-like"/>
    <property type="match status" value="1"/>
</dbReference>
<keyword evidence="5" id="KW-0067">ATP-binding</keyword>
<dbReference type="GO" id="GO:0006085">
    <property type="term" value="P:acetyl-CoA biosynthetic process"/>
    <property type="evidence" value="ECO:0007669"/>
    <property type="project" value="TreeGrafter"/>
</dbReference>
<evidence type="ECO:0000256" key="3">
    <source>
        <dbReference type="ARBA" id="ARBA00022598"/>
    </source>
</evidence>
<dbReference type="Pfam" id="PF00501">
    <property type="entry name" value="AMP-binding"/>
    <property type="match status" value="1"/>
</dbReference>
<evidence type="ECO:0000313" key="9">
    <source>
        <dbReference type="EMBL" id="KAI6658890.1"/>
    </source>
</evidence>
<gene>
    <name evidence="9" type="ORF">LOD99_10917</name>
</gene>
<reference evidence="9 10" key="1">
    <citation type="journal article" date="2023" name="BMC Biol.">
        <title>The compact genome of the sponge Oopsacas minuta (Hexactinellida) is lacking key metazoan core genes.</title>
        <authorList>
            <person name="Santini S."/>
            <person name="Schenkelaars Q."/>
            <person name="Jourda C."/>
            <person name="Duchesne M."/>
            <person name="Belahbib H."/>
            <person name="Rocher C."/>
            <person name="Selva M."/>
            <person name="Riesgo A."/>
            <person name="Vervoort M."/>
            <person name="Leys S.P."/>
            <person name="Kodjabachian L."/>
            <person name="Le Bivic A."/>
            <person name="Borchiellini C."/>
            <person name="Claverie J.M."/>
            <person name="Renard E."/>
        </authorList>
    </citation>
    <scope>NUCLEOTIDE SEQUENCE [LARGE SCALE GENOMIC DNA]</scope>
    <source>
        <strain evidence="9">SPO-2</strain>
    </source>
</reference>
<dbReference type="GO" id="GO:0003987">
    <property type="term" value="F:acetate-CoA ligase activity"/>
    <property type="evidence" value="ECO:0007669"/>
    <property type="project" value="UniProtKB-EC"/>
</dbReference>
<feature type="domain" description="AMP-dependent synthetase/ligase" evidence="7">
    <location>
        <begin position="73"/>
        <end position="420"/>
    </location>
</feature>
<evidence type="ECO:0000259" key="7">
    <source>
        <dbReference type="Pfam" id="PF00501"/>
    </source>
</evidence>
<evidence type="ECO:0000256" key="5">
    <source>
        <dbReference type="ARBA" id="ARBA00022840"/>
    </source>
</evidence>
<keyword evidence="4" id="KW-0547">Nucleotide-binding</keyword>
<evidence type="ECO:0000313" key="10">
    <source>
        <dbReference type="Proteomes" id="UP001165289"/>
    </source>
</evidence>
<dbReference type="PANTHER" id="PTHR24095:SF244">
    <property type="entry name" value="ACETYL-COENZYME A SYNTHETASE"/>
    <property type="match status" value="1"/>
</dbReference>
<evidence type="ECO:0000256" key="1">
    <source>
        <dbReference type="ARBA" id="ARBA00006432"/>
    </source>
</evidence>
<keyword evidence="6" id="KW-0472">Membrane</keyword>
<keyword evidence="3" id="KW-0436">Ligase</keyword>
<evidence type="ECO:0000256" key="4">
    <source>
        <dbReference type="ARBA" id="ARBA00022741"/>
    </source>
</evidence>
<organism evidence="9 10">
    <name type="scientific">Oopsacas minuta</name>
    <dbReference type="NCBI Taxonomy" id="111878"/>
    <lineage>
        <taxon>Eukaryota</taxon>
        <taxon>Metazoa</taxon>
        <taxon>Porifera</taxon>
        <taxon>Hexactinellida</taxon>
        <taxon>Hexasterophora</taxon>
        <taxon>Lyssacinosida</taxon>
        <taxon>Leucopsacidae</taxon>
        <taxon>Oopsacas</taxon>
    </lineage>
</organism>
<dbReference type="PANTHER" id="PTHR24095">
    <property type="entry name" value="ACETYL-COENZYME A SYNTHETASE"/>
    <property type="match status" value="1"/>
</dbReference>
<dbReference type="SUPFAM" id="SSF56801">
    <property type="entry name" value="Acetyl-CoA synthetase-like"/>
    <property type="match status" value="1"/>
</dbReference>
<dbReference type="InterPro" id="IPR042099">
    <property type="entry name" value="ANL_N_sf"/>
</dbReference>
<dbReference type="InterPro" id="IPR020845">
    <property type="entry name" value="AMP-binding_CS"/>
</dbReference>
<dbReference type="InterPro" id="IPR000873">
    <property type="entry name" value="AMP-dep_synth/lig_dom"/>
</dbReference>
<sequence>MEEYRHMYKRSIEEPTKFWSEIADQFYWKQRWKEGSVLKYNFDVNKGGIFVEWFKGAVTNICYNCLDRHVRDGKGDVIAFYWEGNDPADNSQYTYQQLLNEVCKFSNCLKNLGVKKGDRIGIYLPMIVELVVAMLACARVGAIHSIVFAGFSANSLAVRIIDSKCTLIITADGVYRGNKFIKLEEIADDALLLCETKGFLPKSCILFRNMKKKINEEDPSSEFKPKTAVSQTVSWLEWTELMSTSADSCEPEWVDAETELYMLYTSGSTGKPKGVIHTHGGYMLYISTAFRYVFDYHAPEVFFCTADIGWVTGHSSVTYGPLASGATSVIFEGIPTYPDAGRFWQMIDTYKVSKFYTAPTVIRMLMKFGDELVKSYSRESLKILGTAGEPINPQTWIWYYNIVGDRRCSIVDTWWQTETVRA</sequence>
<feature type="domain" description="Acetyl-coenzyme A synthetase N-terminal" evidence="8">
    <location>
        <begin position="4"/>
        <end position="65"/>
    </location>
</feature>
<proteinExistence type="inferred from homology"/>
<keyword evidence="6" id="KW-0812">Transmembrane</keyword>
<dbReference type="GO" id="GO:0005524">
    <property type="term" value="F:ATP binding"/>
    <property type="evidence" value="ECO:0007669"/>
    <property type="project" value="UniProtKB-KW"/>
</dbReference>
<dbReference type="PROSITE" id="PS00455">
    <property type="entry name" value="AMP_BINDING"/>
    <property type="match status" value="1"/>
</dbReference>
<accession>A0AAV7KDD6</accession>
<evidence type="ECO:0000256" key="6">
    <source>
        <dbReference type="SAM" id="Phobius"/>
    </source>
</evidence>
<evidence type="ECO:0000259" key="8">
    <source>
        <dbReference type="Pfam" id="PF16177"/>
    </source>
</evidence>
<name>A0AAV7KDD6_9METZ</name>
<keyword evidence="6" id="KW-1133">Transmembrane helix</keyword>
<feature type="transmembrane region" description="Helical" evidence="6">
    <location>
        <begin position="120"/>
        <end position="142"/>
    </location>
</feature>
<comment type="similarity">
    <text evidence="1">Belongs to the ATP-dependent AMP-binding enzyme family.</text>
</comment>
<dbReference type="Proteomes" id="UP001165289">
    <property type="component" value="Unassembled WGS sequence"/>
</dbReference>
<dbReference type="EC" id="6.2.1.1" evidence="2"/>
<comment type="caution">
    <text evidence="9">The sequence shown here is derived from an EMBL/GenBank/DDBJ whole genome shotgun (WGS) entry which is preliminary data.</text>
</comment>
<dbReference type="AlphaFoldDB" id="A0AAV7KDD6"/>
<dbReference type="EMBL" id="JAKMXF010000074">
    <property type="protein sequence ID" value="KAI6658890.1"/>
    <property type="molecule type" value="Genomic_DNA"/>
</dbReference>
<dbReference type="FunFam" id="3.40.50.12780:FF:000001">
    <property type="entry name" value="Acetyl-coenzyme A synthetase"/>
    <property type="match status" value="1"/>
</dbReference>
<protein>
    <recommendedName>
        <fullName evidence="2">acetate--CoA ligase</fullName>
        <ecNumber evidence="2">6.2.1.1</ecNumber>
    </recommendedName>
</protein>
<evidence type="ECO:0000256" key="2">
    <source>
        <dbReference type="ARBA" id="ARBA00013275"/>
    </source>
</evidence>
<keyword evidence="10" id="KW-1185">Reference proteome</keyword>
<dbReference type="InterPro" id="IPR032387">
    <property type="entry name" value="ACAS_N"/>
</dbReference>